<sequence>MDKKNIKRIRFDFYQVYLHKKGGRIKDDNLFDLDDWIELISNVSKLAERNVGYNGDIVRCDNVYVDHPDKNPLTIFHFTKLRSGTAPAIANLNLPDLSDVSLKSDEYIAEDVSGLYDSSSHVVMLQKNIFSLSATAISNYMSYFWQKQKGHEQDIIEFRPVIRKDAFRSSLKANAFKELIVKTANLKKGLVFPDNILSSGLNNVIEAMKQYSGATIEVRIRPRRVKESYLDKEEVKDTINEIEANKQYFKKATVVTENVNQTKETIELLCGLLHIYLEFNIPLKTYLDPSVVQQDMITKYSLNYDERYKDTVDRNLLIK</sequence>
<evidence type="ECO:0000313" key="1">
    <source>
        <dbReference type="EMBL" id="MDK6503346.1"/>
    </source>
</evidence>
<accession>A0AAW6XGT9</accession>
<dbReference type="InterPro" id="IPR046618">
    <property type="entry name" value="DUF6731"/>
</dbReference>
<name>A0AAW6XGT9_9LACO</name>
<comment type="caution">
    <text evidence="1">The sequence shown here is derived from an EMBL/GenBank/DDBJ whole genome shotgun (WGS) entry which is preliminary data.</text>
</comment>
<dbReference type="EMBL" id="JASOGN010000044">
    <property type="protein sequence ID" value="MDK6503346.1"/>
    <property type="molecule type" value="Genomic_DNA"/>
</dbReference>
<proteinExistence type="predicted"/>
<evidence type="ECO:0000313" key="2">
    <source>
        <dbReference type="Proteomes" id="UP001230300"/>
    </source>
</evidence>
<reference evidence="1" key="1">
    <citation type="submission" date="2023-05" db="EMBL/GenBank/DDBJ databases">
        <title>Cataloging the Phylogenetic Diversity of Human Bladder Bacteria.</title>
        <authorList>
            <person name="Du J."/>
        </authorList>
    </citation>
    <scope>NUCLEOTIDE SEQUENCE</scope>
    <source>
        <strain evidence="1">UMB9226</strain>
    </source>
</reference>
<dbReference type="AlphaFoldDB" id="A0AAW6XGT9"/>
<organism evidence="1 2">
    <name type="scientific">Lactobacillus crispatus</name>
    <dbReference type="NCBI Taxonomy" id="47770"/>
    <lineage>
        <taxon>Bacteria</taxon>
        <taxon>Bacillati</taxon>
        <taxon>Bacillota</taxon>
        <taxon>Bacilli</taxon>
        <taxon>Lactobacillales</taxon>
        <taxon>Lactobacillaceae</taxon>
        <taxon>Lactobacillus</taxon>
    </lineage>
</organism>
<protein>
    <submittedName>
        <fullName evidence="1">Uncharacterized protein</fullName>
    </submittedName>
</protein>
<dbReference type="Pfam" id="PF20505">
    <property type="entry name" value="DUF6731"/>
    <property type="match status" value="1"/>
</dbReference>
<dbReference type="Proteomes" id="UP001230300">
    <property type="component" value="Unassembled WGS sequence"/>
</dbReference>
<dbReference type="RefSeq" id="WP_101887565.1">
    <property type="nucleotide sequence ID" value="NZ_JASOGN010000044.1"/>
</dbReference>
<gene>
    <name evidence="1" type="ORF">QP235_09240</name>
</gene>